<keyword evidence="2" id="KW-1133">Transmembrane helix</keyword>
<dbReference type="AlphaFoldDB" id="A0A7K1LEV0"/>
<feature type="compositionally biased region" description="Basic and acidic residues" evidence="1">
    <location>
        <begin position="22"/>
        <end position="33"/>
    </location>
</feature>
<organism evidence="3 4">
    <name type="scientific">Rothia koreensis</name>
    <dbReference type="NCBI Taxonomy" id="592378"/>
    <lineage>
        <taxon>Bacteria</taxon>
        <taxon>Bacillati</taxon>
        <taxon>Actinomycetota</taxon>
        <taxon>Actinomycetes</taxon>
        <taxon>Micrococcales</taxon>
        <taxon>Micrococcaceae</taxon>
        <taxon>Rothia</taxon>
    </lineage>
</organism>
<dbReference type="EMBL" id="WOGT01000001">
    <property type="protein sequence ID" value="MUN53630.1"/>
    <property type="molecule type" value="Genomic_DNA"/>
</dbReference>
<evidence type="ECO:0000313" key="4">
    <source>
        <dbReference type="Proteomes" id="UP000462152"/>
    </source>
</evidence>
<accession>A0A7K1LEV0</accession>
<keyword evidence="2" id="KW-0812">Transmembrane</keyword>
<evidence type="ECO:0000313" key="3">
    <source>
        <dbReference type="EMBL" id="MUN53630.1"/>
    </source>
</evidence>
<feature type="region of interest" description="Disordered" evidence="1">
    <location>
        <begin position="1"/>
        <end position="45"/>
    </location>
</feature>
<keyword evidence="2" id="KW-0472">Membrane</keyword>
<keyword evidence="4" id="KW-1185">Reference proteome</keyword>
<reference evidence="3 4" key="1">
    <citation type="submission" date="2019-12" db="EMBL/GenBank/DDBJ databases">
        <authorList>
            <person name="Li J."/>
            <person name="Shi Y."/>
            <person name="Xu G."/>
            <person name="Xiao D."/>
            <person name="Ran X."/>
        </authorList>
    </citation>
    <scope>NUCLEOTIDE SEQUENCE [LARGE SCALE GENOMIC DNA]</scope>
    <source>
        <strain evidence="3 4">JCM 15915</strain>
    </source>
</reference>
<evidence type="ECO:0008006" key="5">
    <source>
        <dbReference type="Google" id="ProtNLM"/>
    </source>
</evidence>
<dbReference type="Proteomes" id="UP000462152">
    <property type="component" value="Unassembled WGS sequence"/>
</dbReference>
<dbReference type="InterPro" id="IPR036259">
    <property type="entry name" value="MFS_trans_sf"/>
</dbReference>
<sequence length="133" mass="13965">MTEPPTSPGDPNESEGHATSPDPERHEPEHGPAEGRSTNRGPAEREVVVRRAPSVIAFLVTGLVIGLIVAVLSTVLGPGDQKYTPGAIFGMMAVIFGTAGAVLGALVGLVADRISRKQATRFRAVRVDDDVEK</sequence>
<dbReference type="OrthoDB" id="4879530at2"/>
<name>A0A7K1LEV0_9MICC</name>
<dbReference type="SUPFAM" id="SSF103473">
    <property type="entry name" value="MFS general substrate transporter"/>
    <property type="match status" value="1"/>
</dbReference>
<evidence type="ECO:0000256" key="1">
    <source>
        <dbReference type="SAM" id="MobiDB-lite"/>
    </source>
</evidence>
<dbReference type="RefSeq" id="WP_129314634.1">
    <property type="nucleotide sequence ID" value="NZ_NOIQ01000002.1"/>
</dbReference>
<comment type="caution">
    <text evidence="3">The sequence shown here is derived from an EMBL/GenBank/DDBJ whole genome shotgun (WGS) entry which is preliminary data.</text>
</comment>
<protein>
    <recommendedName>
        <fullName evidence="5">Potassium transporter Trk</fullName>
    </recommendedName>
</protein>
<proteinExistence type="predicted"/>
<feature type="transmembrane region" description="Helical" evidence="2">
    <location>
        <begin position="55"/>
        <end position="76"/>
    </location>
</feature>
<feature type="transmembrane region" description="Helical" evidence="2">
    <location>
        <begin position="88"/>
        <end position="111"/>
    </location>
</feature>
<gene>
    <name evidence="3" type="ORF">GMA10_00015</name>
</gene>
<evidence type="ECO:0000256" key="2">
    <source>
        <dbReference type="SAM" id="Phobius"/>
    </source>
</evidence>